<feature type="compositionally biased region" description="Basic residues" evidence="1">
    <location>
        <begin position="108"/>
        <end position="120"/>
    </location>
</feature>
<evidence type="ECO:0000256" key="1">
    <source>
        <dbReference type="SAM" id="MobiDB-lite"/>
    </source>
</evidence>
<keyword evidence="3" id="KW-1185">Reference proteome</keyword>
<accession>A0A0N4XVD1</accession>
<protein>
    <submittedName>
        <fullName evidence="2 4">Uncharacterized protein</fullName>
    </submittedName>
</protein>
<gene>
    <name evidence="2" type="ORF">NBR_LOCUS6743</name>
</gene>
<dbReference type="AlphaFoldDB" id="A0A0N4XVD1"/>
<proteinExistence type="predicted"/>
<reference evidence="2 3" key="2">
    <citation type="submission" date="2018-11" db="EMBL/GenBank/DDBJ databases">
        <authorList>
            <consortium name="Pathogen Informatics"/>
        </authorList>
    </citation>
    <scope>NUCLEOTIDE SEQUENCE [LARGE SCALE GENOMIC DNA]</scope>
</reference>
<feature type="region of interest" description="Disordered" evidence="1">
    <location>
        <begin position="1"/>
        <end position="20"/>
    </location>
</feature>
<reference evidence="4" key="1">
    <citation type="submission" date="2017-02" db="UniProtKB">
        <authorList>
            <consortium name="WormBaseParasite"/>
        </authorList>
    </citation>
    <scope>IDENTIFICATION</scope>
</reference>
<dbReference type="EMBL" id="UYSL01019827">
    <property type="protein sequence ID" value="VDL70332.1"/>
    <property type="molecule type" value="Genomic_DNA"/>
</dbReference>
<evidence type="ECO:0000313" key="4">
    <source>
        <dbReference type="WBParaSite" id="NBR_0000674201-mRNA-1"/>
    </source>
</evidence>
<sequence>MSSSQPSAQHKRSTAHCYQSSAEVSVSATLFQRPQHRPVPEWRNGTHREDNAYLLIDSGSESKQRRVVDEDEMISTTTTTTREGTPRAESPPPLATPIEHPVEEHLPHMKIKTERRRVCK</sequence>
<organism evidence="4">
    <name type="scientific">Nippostrongylus brasiliensis</name>
    <name type="common">Rat hookworm</name>
    <dbReference type="NCBI Taxonomy" id="27835"/>
    <lineage>
        <taxon>Eukaryota</taxon>
        <taxon>Metazoa</taxon>
        <taxon>Ecdysozoa</taxon>
        <taxon>Nematoda</taxon>
        <taxon>Chromadorea</taxon>
        <taxon>Rhabditida</taxon>
        <taxon>Rhabditina</taxon>
        <taxon>Rhabditomorpha</taxon>
        <taxon>Strongyloidea</taxon>
        <taxon>Heligmosomidae</taxon>
        <taxon>Nippostrongylus</taxon>
    </lineage>
</organism>
<dbReference type="Proteomes" id="UP000271162">
    <property type="component" value="Unassembled WGS sequence"/>
</dbReference>
<evidence type="ECO:0000313" key="2">
    <source>
        <dbReference type="EMBL" id="VDL70332.1"/>
    </source>
</evidence>
<name>A0A0N4XVD1_NIPBR</name>
<evidence type="ECO:0000313" key="3">
    <source>
        <dbReference type="Proteomes" id="UP000271162"/>
    </source>
</evidence>
<feature type="region of interest" description="Disordered" evidence="1">
    <location>
        <begin position="62"/>
        <end position="120"/>
    </location>
</feature>
<dbReference type="WBParaSite" id="NBR_0000674201-mRNA-1">
    <property type="protein sequence ID" value="NBR_0000674201-mRNA-1"/>
    <property type="gene ID" value="NBR_0000674201"/>
</dbReference>